<reference evidence="3 4" key="1">
    <citation type="journal article" date="2021" name="bioRxiv">
        <title>Chromosome-scale and haplotype-resolved genome assembly of a tetraploid potato cultivar.</title>
        <authorList>
            <person name="Sun H."/>
            <person name="Jiao W.-B."/>
            <person name="Krause K."/>
            <person name="Campoy J.A."/>
            <person name="Goel M."/>
            <person name="Folz-Donahue K."/>
            <person name="Kukat C."/>
            <person name="Huettel B."/>
            <person name="Schneeberger K."/>
        </authorList>
    </citation>
    <scope>NUCLEOTIDE SEQUENCE [LARGE SCALE GENOMIC DNA]</scope>
    <source>
        <strain evidence="3">SolTubOtavaFocal</strain>
        <tissue evidence="3">Leaves</tissue>
    </source>
</reference>
<feature type="region of interest" description="Disordered" evidence="1">
    <location>
        <begin position="1"/>
        <end position="105"/>
    </location>
</feature>
<keyword evidence="4" id="KW-1185">Reference proteome</keyword>
<gene>
    <name evidence="3" type="ORF">KY290_008247</name>
</gene>
<dbReference type="InterPro" id="IPR015410">
    <property type="entry name" value="DUF1985"/>
</dbReference>
<evidence type="ECO:0000256" key="1">
    <source>
        <dbReference type="SAM" id="MobiDB-lite"/>
    </source>
</evidence>
<sequence length="661" mass="74916">MASKRKTSESVSNKSSKVAKVQTPVEELVIQKQNENMKIVEEEDKNKNEEEKEINDEDGDDEETENDKEDEEEGEKESEEGDEEDGDENESDERDDTESEEGDEDVVKIFNIDKFHVEMPIDDPANLTGDFVVKSAMGAKFDAFRTILMNEKLEDFFKSSCFRYFLDLSEGNNAHFQMSMVYDLLKHRIKYKGADDDALEYKNKKIYEIWINYCGMPDCFGMKEFAIMTGLRCHPPSEPLPKVARLRKPREKKISKSVKVGKKGKKPVKTVNTKTNKGKEKLNNENELLAIIGPSYKAKDLIEDLQSKKVLKKHKERLCLVWFVHTILWAKDINNVINLSLFVLAQDLDAFNNYPWGNDSYFLTVEYLVSKLSPKTNNLYGFPWAFMAWAFEAIPYLRKKFNDYSKEISQPKILRWLSAKNNPKINSIVLFDLPHDIETYRSVAIDGSSIGRNLNSLLLFCLLPTDDLSAVTYESLVILHPWLVPTEQELQINKIRRETPIVFGDADDVALDVDVDVNIGVDIGDVGAKSGGEHVDDVGGIYGGFTPFSGHTTSFAPSSSSCSACKCEECKNKKSQLISTGEDVKKSFDAFTSAVKELISKRGVIPSRKISESFTPLNIKRKRKSISKILSKIEKRQQIATTPLPCNVESFSGAIEEQQKL</sequence>
<dbReference type="Pfam" id="PF09331">
    <property type="entry name" value="DUF1985"/>
    <property type="match status" value="1"/>
</dbReference>
<proteinExistence type="predicted"/>
<dbReference type="EMBL" id="JAIVGD010000003">
    <property type="protein sequence ID" value="KAH0776836.1"/>
    <property type="molecule type" value="Genomic_DNA"/>
</dbReference>
<accession>A0ABQ7W963</accession>
<protein>
    <recommendedName>
        <fullName evidence="2">DUF1985 domain-containing protein</fullName>
    </recommendedName>
</protein>
<organism evidence="3 4">
    <name type="scientific">Solanum tuberosum</name>
    <name type="common">Potato</name>
    <dbReference type="NCBI Taxonomy" id="4113"/>
    <lineage>
        <taxon>Eukaryota</taxon>
        <taxon>Viridiplantae</taxon>
        <taxon>Streptophyta</taxon>
        <taxon>Embryophyta</taxon>
        <taxon>Tracheophyta</taxon>
        <taxon>Spermatophyta</taxon>
        <taxon>Magnoliopsida</taxon>
        <taxon>eudicotyledons</taxon>
        <taxon>Gunneridae</taxon>
        <taxon>Pentapetalae</taxon>
        <taxon>asterids</taxon>
        <taxon>lamiids</taxon>
        <taxon>Solanales</taxon>
        <taxon>Solanaceae</taxon>
        <taxon>Solanoideae</taxon>
        <taxon>Solaneae</taxon>
        <taxon>Solanum</taxon>
    </lineage>
</organism>
<dbReference type="Proteomes" id="UP000826656">
    <property type="component" value="Unassembled WGS sequence"/>
</dbReference>
<feature type="compositionally biased region" description="Basic and acidic residues" evidence="1">
    <location>
        <begin position="38"/>
        <end position="50"/>
    </location>
</feature>
<name>A0ABQ7W963_SOLTU</name>
<feature type="domain" description="DUF1985" evidence="2">
    <location>
        <begin position="202"/>
        <end position="364"/>
    </location>
</feature>
<feature type="compositionally biased region" description="Low complexity" evidence="1">
    <location>
        <begin position="9"/>
        <end position="21"/>
    </location>
</feature>
<dbReference type="PANTHER" id="PTHR48449:SF1">
    <property type="entry name" value="DUF1985 DOMAIN-CONTAINING PROTEIN"/>
    <property type="match status" value="1"/>
</dbReference>
<evidence type="ECO:0000313" key="4">
    <source>
        <dbReference type="Proteomes" id="UP000826656"/>
    </source>
</evidence>
<dbReference type="PANTHER" id="PTHR48449">
    <property type="entry name" value="DUF1985 DOMAIN-CONTAINING PROTEIN"/>
    <property type="match status" value="1"/>
</dbReference>
<comment type="caution">
    <text evidence="3">The sequence shown here is derived from an EMBL/GenBank/DDBJ whole genome shotgun (WGS) entry which is preliminary data.</text>
</comment>
<evidence type="ECO:0000313" key="3">
    <source>
        <dbReference type="EMBL" id="KAH0776836.1"/>
    </source>
</evidence>
<evidence type="ECO:0000259" key="2">
    <source>
        <dbReference type="Pfam" id="PF09331"/>
    </source>
</evidence>
<feature type="compositionally biased region" description="Acidic residues" evidence="1">
    <location>
        <begin position="51"/>
        <end position="104"/>
    </location>
</feature>